<dbReference type="EMBL" id="BAABBW010000002">
    <property type="protein sequence ID" value="GAA4172520.1"/>
    <property type="molecule type" value="Genomic_DNA"/>
</dbReference>
<dbReference type="SUPFAM" id="SSF55486">
    <property type="entry name" value="Metalloproteases ('zincins'), catalytic domain"/>
    <property type="match status" value="1"/>
</dbReference>
<keyword evidence="10" id="KW-1185">Reference proteome</keyword>
<evidence type="ECO:0000256" key="3">
    <source>
        <dbReference type="ARBA" id="ARBA00022723"/>
    </source>
</evidence>
<evidence type="ECO:0000313" key="10">
    <source>
        <dbReference type="Proteomes" id="UP001501079"/>
    </source>
</evidence>
<keyword evidence="2 7" id="KW-0645">Protease</keyword>
<feature type="domain" description="Peptidase M3A/M3B catalytic" evidence="8">
    <location>
        <begin position="210"/>
        <end position="626"/>
    </location>
</feature>
<proteinExistence type="inferred from homology"/>
<dbReference type="Proteomes" id="UP001501079">
    <property type="component" value="Unassembled WGS sequence"/>
</dbReference>
<organism evidence="9 10">
    <name type="scientific">Gryllotalpicola koreensis</name>
    <dbReference type="NCBI Taxonomy" id="993086"/>
    <lineage>
        <taxon>Bacteria</taxon>
        <taxon>Bacillati</taxon>
        <taxon>Actinomycetota</taxon>
        <taxon>Actinomycetes</taxon>
        <taxon>Micrococcales</taxon>
        <taxon>Microbacteriaceae</taxon>
        <taxon>Gryllotalpicola</taxon>
    </lineage>
</organism>
<comment type="cofactor">
    <cofactor evidence="7">
        <name>Zn(2+)</name>
        <dbReference type="ChEBI" id="CHEBI:29105"/>
    </cofactor>
    <text evidence="7">Binds 1 zinc ion.</text>
</comment>
<dbReference type="InterPro" id="IPR024077">
    <property type="entry name" value="Neurolysin/TOP_dom2"/>
</dbReference>
<gene>
    <name evidence="9" type="ORF">GCM10022287_13500</name>
</gene>
<dbReference type="Pfam" id="PF01432">
    <property type="entry name" value="Peptidase_M3"/>
    <property type="match status" value="1"/>
</dbReference>
<sequence length="639" mass="70596">MPLSPLELPAVDADWLGWAEAHTRALIDGFHASVAALKDGSPRSAAEVLALWNDGDMAIGDVAAASELLSEVHPDEAVRKLFEDRAREADRLATERQQDTELYELVAALEPAGLSTEASRRLTRLLRDFRLAGVHLPAETRAEVAALDERITELSQDFSRNIRDDVRSVRLAPERLAGLPADWIAAHPVDEDGLVTVTTDYPDLVPFRTYAVDADARRELTIASQNRAWPTNDGILAELLELRAQKAALLGFGSWAELDSQTKMTGSAAAIEEFIARLHETVAPQAQADYAVLLAALQKEDPTQASVDFSANMHALELVRRAEFDVDTQLARRYLDIAKVRQGLLDVTSRLFGLQYSEVADAPRWHPEVHVYDVAAGGAPLGRIYLDLHPRDGKFKHAAAFGLQQGVAGRQLASAALACNFNRGPLLHSEVVTLFHEFGHLVHQLIASRHEFAALSGITTEWDFVEAPSQLFEEWAWDAGVLQTFATDDDGAPIPADLVERMRAANAFGRGQAVARQLYYTAVSYFLHRDRPADRTEYARRLQAEYDVLAPLPDDHQHVSFGHLTGYSSAYYTYMWSKVIAADLFASFDRDDMFDEAAAHRYRDLVLAPGGTKDAAELVEDFLGRPYAFGAFGDWLAGK</sequence>
<keyword evidence="3 7" id="KW-0479">Metal-binding</keyword>
<keyword evidence="6 7" id="KW-0482">Metalloprotease</keyword>
<evidence type="ECO:0000256" key="6">
    <source>
        <dbReference type="ARBA" id="ARBA00023049"/>
    </source>
</evidence>
<dbReference type="InterPro" id="IPR001567">
    <property type="entry name" value="Pept_M3A_M3B_dom"/>
</dbReference>
<evidence type="ECO:0000256" key="1">
    <source>
        <dbReference type="ARBA" id="ARBA00006040"/>
    </source>
</evidence>
<evidence type="ECO:0000256" key="4">
    <source>
        <dbReference type="ARBA" id="ARBA00022801"/>
    </source>
</evidence>
<reference evidence="10" key="1">
    <citation type="journal article" date="2019" name="Int. J. Syst. Evol. Microbiol.">
        <title>The Global Catalogue of Microorganisms (GCM) 10K type strain sequencing project: providing services to taxonomists for standard genome sequencing and annotation.</title>
        <authorList>
            <consortium name="The Broad Institute Genomics Platform"/>
            <consortium name="The Broad Institute Genome Sequencing Center for Infectious Disease"/>
            <person name="Wu L."/>
            <person name="Ma J."/>
        </authorList>
    </citation>
    <scope>NUCLEOTIDE SEQUENCE [LARGE SCALE GENOMIC DNA]</scope>
    <source>
        <strain evidence="10">JCM 17591</strain>
    </source>
</reference>
<dbReference type="Gene3D" id="1.10.1370.10">
    <property type="entry name" value="Neurolysin, domain 3"/>
    <property type="match status" value="1"/>
</dbReference>
<evidence type="ECO:0000256" key="2">
    <source>
        <dbReference type="ARBA" id="ARBA00022670"/>
    </source>
</evidence>
<dbReference type="RefSeq" id="WP_344752594.1">
    <property type="nucleotide sequence ID" value="NZ_BAABBW010000002.1"/>
</dbReference>
<dbReference type="CDD" id="cd06455">
    <property type="entry name" value="M3A_TOP"/>
    <property type="match status" value="1"/>
</dbReference>
<name>A0ABP7ZX73_9MICO</name>
<protein>
    <submittedName>
        <fullName evidence="9">M3 family metallopeptidase</fullName>
    </submittedName>
</protein>
<evidence type="ECO:0000256" key="5">
    <source>
        <dbReference type="ARBA" id="ARBA00022833"/>
    </source>
</evidence>
<comment type="caution">
    <text evidence="9">The sequence shown here is derived from an EMBL/GenBank/DDBJ whole genome shotgun (WGS) entry which is preliminary data.</text>
</comment>
<keyword evidence="5 7" id="KW-0862">Zinc</keyword>
<evidence type="ECO:0000256" key="7">
    <source>
        <dbReference type="RuleBase" id="RU003435"/>
    </source>
</evidence>
<accession>A0ABP7ZX73</accession>
<dbReference type="PANTHER" id="PTHR11804:SF84">
    <property type="entry name" value="SACCHAROLYSIN"/>
    <property type="match status" value="1"/>
</dbReference>
<dbReference type="PANTHER" id="PTHR11804">
    <property type="entry name" value="PROTEASE M3 THIMET OLIGOPEPTIDASE-RELATED"/>
    <property type="match status" value="1"/>
</dbReference>
<keyword evidence="4 7" id="KW-0378">Hydrolase</keyword>
<evidence type="ECO:0000313" key="9">
    <source>
        <dbReference type="EMBL" id="GAA4172520.1"/>
    </source>
</evidence>
<dbReference type="InterPro" id="IPR045090">
    <property type="entry name" value="Pept_M3A_M3B"/>
</dbReference>
<evidence type="ECO:0000259" key="8">
    <source>
        <dbReference type="Pfam" id="PF01432"/>
    </source>
</evidence>
<dbReference type="InterPro" id="IPR024079">
    <property type="entry name" value="MetalloPept_cat_dom_sf"/>
</dbReference>
<dbReference type="Gene3D" id="3.40.390.10">
    <property type="entry name" value="Collagenase (Catalytic Domain)"/>
    <property type="match status" value="1"/>
</dbReference>
<comment type="similarity">
    <text evidence="1 7">Belongs to the peptidase M3 family.</text>
</comment>